<name>A0AAJ0JN23_STACA</name>
<evidence type="ECO:0000259" key="2">
    <source>
        <dbReference type="Pfam" id="PF14232"/>
    </source>
</evidence>
<accession>A0AAJ0JN23</accession>
<feature type="domain" description="GXWXG" evidence="1">
    <location>
        <begin position="22"/>
        <end position="80"/>
    </location>
</feature>
<dbReference type="Pfam" id="PF14231">
    <property type="entry name" value="GXWXG"/>
    <property type="match status" value="1"/>
</dbReference>
<evidence type="ECO:0000313" key="3">
    <source>
        <dbReference type="EMBL" id="KKB24610.1"/>
    </source>
</evidence>
<comment type="caution">
    <text evidence="3">The sequence shown here is derived from an EMBL/GenBank/DDBJ whole genome shotgun (WGS) entry which is preliminary data.</text>
</comment>
<organism evidence="3 4">
    <name type="scientific">Staphylococcus carnosus</name>
    <dbReference type="NCBI Taxonomy" id="1281"/>
    <lineage>
        <taxon>Bacteria</taxon>
        <taxon>Bacillati</taxon>
        <taxon>Bacillota</taxon>
        <taxon>Bacilli</taxon>
        <taxon>Bacillales</taxon>
        <taxon>Staphylococcaceae</taxon>
        <taxon>Staphylococcus</taxon>
    </lineage>
</organism>
<feature type="domain" description="DUF4334" evidence="2">
    <location>
        <begin position="121"/>
        <end position="177"/>
    </location>
</feature>
<dbReference type="GeneID" id="93794965"/>
<dbReference type="InterPro" id="IPR025568">
    <property type="entry name" value="DUF4334"/>
</dbReference>
<evidence type="ECO:0000313" key="4">
    <source>
        <dbReference type="Proteomes" id="UP000033530"/>
    </source>
</evidence>
<dbReference type="SUPFAM" id="SSF51101">
    <property type="entry name" value="Mannose-binding lectins"/>
    <property type="match status" value="1"/>
</dbReference>
<reference evidence="3 4" key="1">
    <citation type="submission" date="2015-03" db="EMBL/GenBank/DDBJ databases">
        <title>Draft Genome Sequence of S. carnosus subsp. utilis LTH 7013, Isolated from South Tirolean Ham.</title>
        <authorList>
            <person name="Mueller A."/>
            <person name="Huptas C."/>
            <person name="Wenning M."/>
            <person name="Weiss A."/>
            <person name="Schmidt H."/>
        </authorList>
    </citation>
    <scope>NUCLEOTIDE SEQUENCE [LARGE SCALE GENOMIC DNA]</scope>
    <source>
        <strain evidence="3 4">LTH7013</strain>
    </source>
</reference>
<protein>
    <recommendedName>
        <fullName evidence="5">DUF4334 domain-containing protein</fullName>
    </recommendedName>
</protein>
<dbReference type="Pfam" id="PF14232">
    <property type="entry name" value="DUF4334"/>
    <property type="match status" value="1"/>
</dbReference>
<sequence length="183" mass="21493">MENQKLLHDLLNKKYTQPRIFEIFDSLATVDINDLWGFWKGSEIKTGHPMEGILSVTGWYGKRFVNSEQIDPLVFRTEKGKLFYVNPGLIPLELPIEKLPKKILSMTMKWFGFVVKTNKSRARVRRVKFRGKTSASMIYDQKAIIDVFRKINDDTLLGVMDIKDKHPEKYYFFVLQRVTEQSK</sequence>
<evidence type="ECO:0008006" key="5">
    <source>
        <dbReference type="Google" id="ProtNLM"/>
    </source>
</evidence>
<dbReference type="EMBL" id="LAIU01000008">
    <property type="protein sequence ID" value="KKB24610.1"/>
    <property type="molecule type" value="Genomic_DNA"/>
</dbReference>
<dbReference type="RefSeq" id="WP_012664082.1">
    <property type="nucleotide sequence ID" value="NZ_BKAO01000004.1"/>
</dbReference>
<dbReference type="Gene3D" id="2.40.128.580">
    <property type="entry name" value="GXWXG domain"/>
    <property type="match status" value="1"/>
</dbReference>
<evidence type="ECO:0000259" key="1">
    <source>
        <dbReference type="Pfam" id="PF14231"/>
    </source>
</evidence>
<dbReference type="AlphaFoldDB" id="A0AAJ0JN23"/>
<gene>
    <name evidence="3" type="ORF">VV61_10965</name>
</gene>
<dbReference type="InterPro" id="IPR036404">
    <property type="entry name" value="Jacalin-like_lectin_dom_sf"/>
</dbReference>
<proteinExistence type="predicted"/>
<dbReference type="InterPro" id="IPR025951">
    <property type="entry name" value="GXWXG_dom"/>
</dbReference>
<dbReference type="Proteomes" id="UP000033530">
    <property type="component" value="Unassembled WGS sequence"/>
</dbReference>